<evidence type="ECO:0000256" key="1">
    <source>
        <dbReference type="SAM" id="MobiDB-lite"/>
    </source>
</evidence>
<proteinExistence type="predicted"/>
<feature type="compositionally biased region" description="Polar residues" evidence="1">
    <location>
        <begin position="80"/>
        <end position="102"/>
    </location>
</feature>
<feature type="region of interest" description="Disordered" evidence="1">
    <location>
        <begin position="1"/>
        <end position="102"/>
    </location>
</feature>
<organism evidence="2 3">
    <name type="scientific">Laccaria amethystina LaAM-08-1</name>
    <dbReference type="NCBI Taxonomy" id="1095629"/>
    <lineage>
        <taxon>Eukaryota</taxon>
        <taxon>Fungi</taxon>
        <taxon>Dikarya</taxon>
        <taxon>Basidiomycota</taxon>
        <taxon>Agaricomycotina</taxon>
        <taxon>Agaricomycetes</taxon>
        <taxon>Agaricomycetidae</taxon>
        <taxon>Agaricales</taxon>
        <taxon>Agaricineae</taxon>
        <taxon>Hydnangiaceae</taxon>
        <taxon>Laccaria</taxon>
    </lineage>
</organism>
<keyword evidence="3" id="KW-1185">Reference proteome</keyword>
<name>A0A0C9XEC2_9AGAR</name>
<evidence type="ECO:0000313" key="2">
    <source>
        <dbReference type="EMBL" id="KIJ96001.1"/>
    </source>
</evidence>
<reference evidence="3" key="2">
    <citation type="submission" date="2015-01" db="EMBL/GenBank/DDBJ databases">
        <title>Evolutionary Origins and Diversification of the Mycorrhizal Mutualists.</title>
        <authorList>
            <consortium name="DOE Joint Genome Institute"/>
            <consortium name="Mycorrhizal Genomics Consortium"/>
            <person name="Kohler A."/>
            <person name="Kuo A."/>
            <person name="Nagy L.G."/>
            <person name="Floudas D."/>
            <person name="Copeland A."/>
            <person name="Barry K.W."/>
            <person name="Cichocki N."/>
            <person name="Veneault-Fourrey C."/>
            <person name="LaButti K."/>
            <person name="Lindquist E.A."/>
            <person name="Lipzen A."/>
            <person name="Lundell T."/>
            <person name="Morin E."/>
            <person name="Murat C."/>
            <person name="Riley R."/>
            <person name="Ohm R."/>
            <person name="Sun H."/>
            <person name="Tunlid A."/>
            <person name="Henrissat B."/>
            <person name="Grigoriev I.V."/>
            <person name="Hibbett D.S."/>
            <person name="Martin F."/>
        </authorList>
    </citation>
    <scope>NUCLEOTIDE SEQUENCE [LARGE SCALE GENOMIC DNA]</scope>
    <source>
        <strain evidence="3">LaAM-08-1</strain>
    </source>
</reference>
<accession>A0A0C9XEC2</accession>
<gene>
    <name evidence="2" type="ORF">K443DRAFT_10937</name>
</gene>
<dbReference type="Proteomes" id="UP000054477">
    <property type="component" value="Unassembled WGS sequence"/>
</dbReference>
<sequence>MPAQCPHVDSITNSRHHTQPSPTAPNDHGMPQHRKNNNTTPRHAANERRPGATSPTNNSVDLHPPPPTLFLRTAAATHLSPHTPNDYGTPQHRTTAMSPPQE</sequence>
<evidence type="ECO:0000313" key="3">
    <source>
        <dbReference type="Proteomes" id="UP000054477"/>
    </source>
</evidence>
<dbReference type="EMBL" id="KN838735">
    <property type="protein sequence ID" value="KIJ96001.1"/>
    <property type="molecule type" value="Genomic_DNA"/>
</dbReference>
<dbReference type="HOGENOM" id="CLU_2277924_0_0_1"/>
<reference evidence="2 3" key="1">
    <citation type="submission" date="2014-04" db="EMBL/GenBank/DDBJ databases">
        <authorList>
            <consortium name="DOE Joint Genome Institute"/>
            <person name="Kuo A."/>
            <person name="Kohler A."/>
            <person name="Nagy L.G."/>
            <person name="Floudas D."/>
            <person name="Copeland A."/>
            <person name="Barry K.W."/>
            <person name="Cichocki N."/>
            <person name="Veneault-Fourrey C."/>
            <person name="LaButti K."/>
            <person name="Lindquist E.A."/>
            <person name="Lipzen A."/>
            <person name="Lundell T."/>
            <person name="Morin E."/>
            <person name="Murat C."/>
            <person name="Sun H."/>
            <person name="Tunlid A."/>
            <person name="Henrissat B."/>
            <person name="Grigoriev I.V."/>
            <person name="Hibbett D.S."/>
            <person name="Martin F."/>
            <person name="Nordberg H.P."/>
            <person name="Cantor M.N."/>
            <person name="Hua S.X."/>
        </authorList>
    </citation>
    <scope>NUCLEOTIDE SEQUENCE [LARGE SCALE GENOMIC DNA]</scope>
    <source>
        <strain evidence="2 3">LaAM-08-1</strain>
    </source>
</reference>
<dbReference type="AlphaFoldDB" id="A0A0C9XEC2"/>
<protein>
    <submittedName>
        <fullName evidence="2">Uncharacterized protein</fullName>
    </submittedName>
</protein>